<gene>
    <name evidence="1" type="ORF">LX24_01561</name>
</gene>
<keyword evidence="2" id="KW-1185">Reference proteome</keyword>
<comment type="caution">
    <text evidence="1">The sequence shown here is derived from an EMBL/GenBank/DDBJ whole genome shotgun (WGS) entry which is preliminary data.</text>
</comment>
<organism evidence="1 2">
    <name type="scientific">Desulfallas thermosapovorans DSM 6562</name>
    <dbReference type="NCBI Taxonomy" id="1121431"/>
    <lineage>
        <taxon>Bacteria</taxon>
        <taxon>Bacillati</taxon>
        <taxon>Bacillota</taxon>
        <taxon>Clostridia</taxon>
        <taxon>Eubacteriales</taxon>
        <taxon>Desulfallaceae</taxon>
        <taxon>Desulfallas</taxon>
    </lineage>
</organism>
<dbReference type="EMBL" id="VNHM01000007">
    <property type="protein sequence ID" value="TYO95599.1"/>
    <property type="molecule type" value="Genomic_DNA"/>
</dbReference>
<name>A0A5S4ZS73_9FIRM</name>
<evidence type="ECO:0000313" key="1">
    <source>
        <dbReference type="EMBL" id="TYO95599.1"/>
    </source>
</evidence>
<sequence length="222" mass="22282">MKVPVVKMTVNASGAAAAAREGDVVVIVDVIDMSTTLEAALDAGACAVFGAAPDGAAPPVAIDPVAVGLLAGRLAREKNTGVVVVTEPRVGSDDDRLVRVKGLSRGLARAGAVIKAVLPNIGAETPKLCDLQNQVVIAATATGGVAYDAAVNAGAPAVLTGTVARTMHQKGAAPARTAAARAIQKARALDTGITVVAASGNSLEDVLAAEYITRAIIEEYLR</sequence>
<protein>
    <recommendedName>
        <fullName evidence="3">2-phosphosulfolactate phosphatase</fullName>
    </recommendedName>
</protein>
<accession>A0A5S4ZS73</accession>
<reference evidence="1 2" key="1">
    <citation type="submission" date="2019-07" db="EMBL/GenBank/DDBJ databases">
        <title>Genomic Encyclopedia of Type Strains, Phase I: the one thousand microbial genomes (KMG-I) project.</title>
        <authorList>
            <person name="Kyrpides N."/>
        </authorList>
    </citation>
    <scope>NUCLEOTIDE SEQUENCE [LARGE SCALE GENOMIC DNA]</scope>
    <source>
        <strain evidence="1 2">DSM 6562</strain>
    </source>
</reference>
<dbReference type="Proteomes" id="UP000323166">
    <property type="component" value="Unassembled WGS sequence"/>
</dbReference>
<dbReference type="AlphaFoldDB" id="A0A5S4ZS73"/>
<evidence type="ECO:0008006" key="3">
    <source>
        <dbReference type="Google" id="ProtNLM"/>
    </source>
</evidence>
<evidence type="ECO:0000313" key="2">
    <source>
        <dbReference type="Proteomes" id="UP000323166"/>
    </source>
</evidence>
<proteinExistence type="predicted"/>
<dbReference type="RefSeq" id="WP_166511573.1">
    <property type="nucleotide sequence ID" value="NZ_VNHM01000007.1"/>
</dbReference>